<evidence type="ECO:0000256" key="2">
    <source>
        <dbReference type="SAM" id="Phobius"/>
    </source>
</evidence>
<dbReference type="AlphaFoldDB" id="A0A2N8HDJ7"/>
<dbReference type="EMBL" id="PJKA01000010">
    <property type="protein sequence ID" value="PNC18023.1"/>
    <property type="molecule type" value="Genomic_DNA"/>
</dbReference>
<evidence type="ECO:0008006" key="5">
    <source>
        <dbReference type="Google" id="ProtNLM"/>
    </source>
</evidence>
<comment type="caution">
    <text evidence="3">The sequence shown here is derived from an EMBL/GenBank/DDBJ whole genome shotgun (WGS) entry which is preliminary data.</text>
</comment>
<feature type="transmembrane region" description="Helical" evidence="2">
    <location>
        <begin position="213"/>
        <end position="231"/>
    </location>
</feature>
<organism evidence="3 4">
    <name type="scientific">Akkermansia muciniphila</name>
    <dbReference type="NCBI Taxonomy" id="239935"/>
    <lineage>
        <taxon>Bacteria</taxon>
        <taxon>Pseudomonadati</taxon>
        <taxon>Verrucomicrobiota</taxon>
        <taxon>Verrucomicrobiia</taxon>
        <taxon>Verrucomicrobiales</taxon>
        <taxon>Akkermansiaceae</taxon>
        <taxon>Akkermansia</taxon>
    </lineage>
</organism>
<dbReference type="RefSeq" id="WP_102713238.1">
    <property type="nucleotide sequence ID" value="NZ_PJKA01000010.1"/>
</dbReference>
<evidence type="ECO:0000313" key="3">
    <source>
        <dbReference type="EMBL" id="PNC18023.1"/>
    </source>
</evidence>
<reference evidence="3 4" key="1">
    <citation type="journal article" date="2017" name="BMC Genomics">
        <title>Genome sequencing of 39 Akkermansia muciniphila isolates reveals its population structure, genomic and functional diverisity, and global distribution in mammalian gut microbiotas.</title>
        <authorList>
            <person name="Guo X."/>
            <person name="Li S."/>
            <person name="Zhang J."/>
            <person name="Wu F."/>
            <person name="Li X."/>
            <person name="Wu D."/>
            <person name="Zhang M."/>
            <person name="Ou Z."/>
            <person name="Jie Z."/>
            <person name="Yan Q."/>
            <person name="Li P."/>
            <person name="Yi J."/>
            <person name="Peng Y."/>
        </authorList>
    </citation>
    <scope>NUCLEOTIDE SEQUENCE [LARGE SCALE GENOMIC DNA]</scope>
    <source>
        <strain evidence="3 4">GP24</strain>
    </source>
</reference>
<feature type="transmembrane region" description="Helical" evidence="2">
    <location>
        <begin position="155"/>
        <end position="174"/>
    </location>
</feature>
<keyword evidence="2" id="KW-0472">Membrane</keyword>
<feature type="region of interest" description="Disordered" evidence="1">
    <location>
        <begin position="500"/>
        <end position="524"/>
    </location>
</feature>
<accession>A0A2N8HDJ7</accession>
<protein>
    <recommendedName>
        <fullName evidence="5">Glycosyltransferase RgtA/B/C/D-like domain-containing protein</fullName>
    </recommendedName>
</protein>
<feature type="transmembrane region" description="Helical" evidence="2">
    <location>
        <begin position="369"/>
        <end position="387"/>
    </location>
</feature>
<feature type="transmembrane region" description="Helical" evidence="2">
    <location>
        <begin position="342"/>
        <end position="362"/>
    </location>
</feature>
<feature type="transmembrane region" description="Helical" evidence="2">
    <location>
        <begin position="399"/>
        <end position="416"/>
    </location>
</feature>
<dbReference type="Proteomes" id="UP000236000">
    <property type="component" value="Unassembled WGS sequence"/>
</dbReference>
<feature type="transmembrane region" description="Helical" evidence="2">
    <location>
        <begin position="428"/>
        <end position="447"/>
    </location>
</feature>
<keyword evidence="2" id="KW-0812">Transmembrane</keyword>
<feature type="transmembrane region" description="Helical" evidence="2">
    <location>
        <begin position="260"/>
        <end position="282"/>
    </location>
</feature>
<feature type="transmembrane region" description="Helical" evidence="2">
    <location>
        <begin position="294"/>
        <end position="314"/>
    </location>
</feature>
<dbReference type="OrthoDB" id="199433at2"/>
<keyword evidence="2" id="KW-1133">Transmembrane helix</keyword>
<feature type="transmembrane region" description="Helical" evidence="2">
    <location>
        <begin position="74"/>
        <end position="98"/>
    </location>
</feature>
<feature type="transmembrane region" description="Helical" evidence="2">
    <location>
        <begin position="42"/>
        <end position="62"/>
    </location>
</feature>
<sequence length="524" mass="58291">MEQIRKKTDIVFTISGKLLASCAVAYMALPTILFLLGWVRPLFSVPAAMAVAAASVLLCVKLPVPSLHFTRRQLAVYLCALLLSLLWLLAGGITGVVLQHADFVVRNPIYDTLIRCDWPLVNAEGRHFIYYHAFWLPPALICKCFSCSDVFTVNYVLTAWIELGLALALTVLWGKFRMATLLFLVLLIFQGPLDGIVRWSVHLFNPQGQTAHELYLTVLAFFGGVASTMQLHYTFHHTTLLWLFVAMAFAWNIPPRYQLFLASLCLLASPIGSLGLLVFIAVRALVRHTSARQYFSSWTVLAGGALVLLAGIYFTSSNGNNRIRLTWEDSPFDLLRHGGWKFWGALAGSWLLTVGAPAVLLFRRFKKDALFWTALTVLTLTYFIYIGSVGGYNEFCYKASSVSFFCLALLFTRIFAEPVGTRPWRAWCVCYLALAALPSLSVFAKAAPTLAFTEPARLANMQRLWEGHLHHPEHPWNAPLWGNGEGAAFRAVYFQKAGQSADGPLSPFSTGIRTDMEPATAPRP</sequence>
<evidence type="ECO:0000256" key="1">
    <source>
        <dbReference type="SAM" id="MobiDB-lite"/>
    </source>
</evidence>
<gene>
    <name evidence="3" type="ORF">CXU22_05120</name>
</gene>
<feature type="transmembrane region" description="Helical" evidence="2">
    <location>
        <begin position="12"/>
        <end position="36"/>
    </location>
</feature>
<proteinExistence type="predicted"/>
<feature type="transmembrane region" description="Helical" evidence="2">
    <location>
        <begin position="181"/>
        <end position="201"/>
    </location>
</feature>
<evidence type="ECO:0000313" key="4">
    <source>
        <dbReference type="Proteomes" id="UP000236000"/>
    </source>
</evidence>
<name>A0A2N8HDJ7_9BACT</name>